<accession>A0A9J6EIF3</accession>
<reference evidence="2" key="1">
    <citation type="journal article" date="2020" name="Cell">
        <title>Large-Scale Comparative Analyses of Tick Genomes Elucidate Their Genetic Diversity and Vector Capacities.</title>
        <authorList>
            <consortium name="Tick Genome and Microbiome Consortium (TIGMIC)"/>
            <person name="Jia N."/>
            <person name="Wang J."/>
            <person name="Shi W."/>
            <person name="Du L."/>
            <person name="Sun Y."/>
            <person name="Zhan W."/>
            <person name="Jiang J.F."/>
            <person name="Wang Q."/>
            <person name="Zhang B."/>
            <person name="Ji P."/>
            <person name="Bell-Sakyi L."/>
            <person name="Cui X.M."/>
            <person name="Yuan T.T."/>
            <person name="Jiang B.G."/>
            <person name="Yang W.F."/>
            <person name="Lam T.T."/>
            <person name="Chang Q.C."/>
            <person name="Ding S.J."/>
            <person name="Wang X.J."/>
            <person name="Zhu J.G."/>
            <person name="Ruan X.D."/>
            <person name="Zhao L."/>
            <person name="Wei J.T."/>
            <person name="Ye R.Z."/>
            <person name="Que T.C."/>
            <person name="Du C.H."/>
            <person name="Zhou Y.H."/>
            <person name="Cheng J.X."/>
            <person name="Dai P.F."/>
            <person name="Guo W.B."/>
            <person name="Han X.H."/>
            <person name="Huang E.J."/>
            <person name="Li L.F."/>
            <person name="Wei W."/>
            <person name="Gao Y.C."/>
            <person name="Liu J.Z."/>
            <person name="Shao H.Z."/>
            <person name="Wang X."/>
            <person name="Wang C.C."/>
            <person name="Yang T.C."/>
            <person name="Huo Q.B."/>
            <person name="Li W."/>
            <person name="Chen H.Y."/>
            <person name="Chen S.E."/>
            <person name="Zhou L.G."/>
            <person name="Ni X.B."/>
            <person name="Tian J.H."/>
            <person name="Sheng Y."/>
            <person name="Liu T."/>
            <person name="Pan Y.S."/>
            <person name="Xia L.Y."/>
            <person name="Li J."/>
            <person name="Zhao F."/>
            <person name="Cao W.C."/>
        </authorList>
    </citation>
    <scope>NUCLEOTIDE SEQUENCE</scope>
    <source>
        <strain evidence="2">Rmic-2018</strain>
    </source>
</reference>
<dbReference type="VEuPathDB" id="VectorBase:LOC119160912"/>
<feature type="compositionally biased region" description="Low complexity" evidence="1">
    <location>
        <begin position="208"/>
        <end position="227"/>
    </location>
</feature>
<evidence type="ECO:0000256" key="1">
    <source>
        <dbReference type="SAM" id="MobiDB-lite"/>
    </source>
</evidence>
<evidence type="ECO:0000313" key="2">
    <source>
        <dbReference type="EMBL" id="KAH8034190.1"/>
    </source>
</evidence>
<gene>
    <name evidence="2" type="ORF">HPB51_021601</name>
</gene>
<protein>
    <submittedName>
        <fullName evidence="2">Uncharacterized protein</fullName>
    </submittedName>
</protein>
<name>A0A9J6EIF3_RHIMP</name>
<feature type="compositionally biased region" description="Polar residues" evidence="1">
    <location>
        <begin position="62"/>
        <end position="71"/>
    </location>
</feature>
<feature type="region of interest" description="Disordered" evidence="1">
    <location>
        <begin position="176"/>
        <end position="259"/>
    </location>
</feature>
<evidence type="ECO:0000313" key="3">
    <source>
        <dbReference type="Proteomes" id="UP000821866"/>
    </source>
</evidence>
<comment type="caution">
    <text evidence="2">The sequence shown here is derived from an EMBL/GenBank/DDBJ whole genome shotgun (WGS) entry which is preliminary data.</text>
</comment>
<organism evidence="2 3">
    <name type="scientific">Rhipicephalus microplus</name>
    <name type="common">Cattle tick</name>
    <name type="synonym">Boophilus microplus</name>
    <dbReference type="NCBI Taxonomy" id="6941"/>
    <lineage>
        <taxon>Eukaryota</taxon>
        <taxon>Metazoa</taxon>
        <taxon>Ecdysozoa</taxon>
        <taxon>Arthropoda</taxon>
        <taxon>Chelicerata</taxon>
        <taxon>Arachnida</taxon>
        <taxon>Acari</taxon>
        <taxon>Parasitiformes</taxon>
        <taxon>Ixodida</taxon>
        <taxon>Ixodoidea</taxon>
        <taxon>Ixodidae</taxon>
        <taxon>Rhipicephalinae</taxon>
        <taxon>Rhipicephalus</taxon>
        <taxon>Boophilus</taxon>
    </lineage>
</organism>
<feature type="compositionally biased region" description="Polar residues" evidence="1">
    <location>
        <begin position="176"/>
        <end position="185"/>
    </location>
</feature>
<sequence length="490" mass="52820">MLAINTREVNDSRSQQLLCTACMEKRSAAHAVESAAVAGGDGMTSPSTQSWNSGGWSAPQPEVTSARPQSWTGGGGVQPPNPTGVGGGANLHEAAVAPVTSDGTYHPASLYTGAQYVPPQEGQQYASGGAVTEGTEFKLHEKKVFCFCAFPHLQQWQEGMPAEGWQTANNQWQGYDSQVGGTSHAGQYEGSSVGAYSPSDDSLHCLEQHQQQQHQQGQSQQLHEQGLPSTAGDSATADVSSPAHPSNFASDSHDGSQGIVGSLQEKSQQYVESGDEGTISMFFQDGSASVHVMKEEGMAEAEESREGHSTHDMQMAPEHVEKQPASLGTESREQEVAAMGMPEDGATVTTGKHETVLEAVREPCHDESVNQEVPDSVLRPEPQEEIEGVVVFRRQRQDLAHVGVFTITVGLYPPVMEVLRQLRQTAPRQKCCYMLRQMAVFRVYCAMPAPRPTFCDARLHGQWFRNRNRAGKTAKPSLSSATASRVRSVG</sequence>
<reference evidence="2" key="2">
    <citation type="submission" date="2021-09" db="EMBL/GenBank/DDBJ databases">
        <authorList>
            <person name="Jia N."/>
            <person name="Wang J."/>
            <person name="Shi W."/>
            <person name="Du L."/>
            <person name="Sun Y."/>
            <person name="Zhan W."/>
            <person name="Jiang J."/>
            <person name="Wang Q."/>
            <person name="Zhang B."/>
            <person name="Ji P."/>
            <person name="Sakyi L.B."/>
            <person name="Cui X."/>
            <person name="Yuan T."/>
            <person name="Jiang B."/>
            <person name="Yang W."/>
            <person name="Lam T.T.-Y."/>
            <person name="Chang Q."/>
            <person name="Ding S."/>
            <person name="Wang X."/>
            <person name="Zhu J."/>
            <person name="Ruan X."/>
            <person name="Zhao L."/>
            <person name="Wei J."/>
            <person name="Que T."/>
            <person name="Du C."/>
            <person name="Cheng J."/>
            <person name="Dai P."/>
            <person name="Han X."/>
            <person name="Huang E."/>
            <person name="Gao Y."/>
            <person name="Liu J."/>
            <person name="Shao H."/>
            <person name="Ye R."/>
            <person name="Li L."/>
            <person name="Wei W."/>
            <person name="Wang X."/>
            <person name="Wang C."/>
            <person name="Huo Q."/>
            <person name="Li W."/>
            <person name="Guo W."/>
            <person name="Chen H."/>
            <person name="Chen S."/>
            <person name="Zhou L."/>
            <person name="Zhou L."/>
            <person name="Ni X."/>
            <person name="Tian J."/>
            <person name="Zhou Y."/>
            <person name="Sheng Y."/>
            <person name="Liu T."/>
            <person name="Pan Y."/>
            <person name="Xia L."/>
            <person name="Li J."/>
            <person name="Zhao F."/>
            <person name="Cao W."/>
        </authorList>
    </citation>
    <scope>NUCLEOTIDE SEQUENCE</scope>
    <source>
        <strain evidence="2">Rmic-2018</strain>
        <tissue evidence="2">Larvae</tissue>
    </source>
</reference>
<keyword evidence="3" id="KW-1185">Reference proteome</keyword>
<proteinExistence type="predicted"/>
<feature type="compositionally biased region" description="Polar residues" evidence="1">
    <location>
        <begin position="44"/>
        <end position="55"/>
    </location>
</feature>
<feature type="compositionally biased region" description="Polar residues" evidence="1">
    <location>
        <begin position="476"/>
        <end position="490"/>
    </location>
</feature>
<feature type="compositionally biased region" description="Polar residues" evidence="1">
    <location>
        <begin position="231"/>
        <end position="250"/>
    </location>
</feature>
<dbReference type="EMBL" id="JABSTU010000004">
    <property type="protein sequence ID" value="KAH8034190.1"/>
    <property type="molecule type" value="Genomic_DNA"/>
</dbReference>
<feature type="region of interest" description="Disordered" evidence="1">
    <location>
        <begin position="470"/>
        <end position="490"/>
    </location>
</feature>
<feature type="region of interest" description="Disordered" evidence="1">
    <location>
        <begin position="38"/>
        <end position="90"/>
    </location>
</feature>
<dbReference type="AlphaFoldDB" id="A0A9J6EIF3"/>
<dbReference type="Proteomes" id="UP000821866">
    <property type="component" value="Chromosome 2"/>
</dbReference>